<dbReference type="PANTHER" id="PTHR31042">
    <property type="entry name" value="CORE-2/I-BRANCHING BETA-1,6-N-ACETYLGLUCOSAMINYLTRANSFERASE FAMILY PROTEIN-RELATED"/>
    <property type="match status" value="1"/>
</dbReference>
<keyword evidence="5" id="KW-0325">Glycoprotein</keyword>
<evidence type="ECO:0000313" key="6">
    <source>
        <dbReference type="EMBL" id="QHS88778.1"/>
    </source>
</evidence>
<dbReference type="InterPro" id="IPR003406">
    <property type="entry name" value="Glyco_trans_14"/>
</dbReference>
<comment type="subcellular location">
    <subcellularLocation>
        <location evidence="1">Membrane</location>
        <topology evidence="1">Single-pass type II membrane protein</topology>
    </subcellularLocation>
</comment>
<keyword evidence="2" id="KW-0328">Glycosyltransferase</keyword>
<dbReference type="Pfam" id="PF02485">
    <property type="entry name" value="Branch"/>
    <property type="match status" value="1"/>
</dbReference>
<dbReference type="InterPro" id="IPR044174">
    <property type="entry name" value="BC10-like"/>
</dbReference>
<evidence type="ECO:0000256" key="3">
    <source>
        <dbReference type="ARBA" id="ARBA00022679"/>
    </source>
</evidence>
<evidence type="ECO:0000256" key="4">
    <source>
        <dbReference type="ARBA" id="ARBA00023136"/>
    </source>
</evidence>
<evidence type="ECO:0008006" key="7">
    <source>
        <dbReference type="Google" id="ProtNLM"/>
    </source>
</evidence>
<reference evidence="6" key="1">
    <citation type="journal article" date="2020" name="Nature">
        <title>Giant virus diversity and host interactions through global metagenomics.</title>
        <authorList>
            <person name="Schulz F."/>
            <person name="Roux S."/>
            <person name="Paez-Espino D."/>
            <person name="Jungbluth S."/>
            <person name="Walsh D.A."/>
            <person name="Denef V.J."/>
            <person name="McMahon K.D."/>
            <person name="Konstantinidis K.T."/>
            <person name="Eloe-Fadrosh E.A."/>
            <person name="Kyrpides N.C."/>
            <person name="Woyke T."/>
        </authorList>
    </citation>
    <scope>NUCLEOTIDE SEQUENCE</scope>
    <source>
        <strain evidence="6">GVMAG-M-3300010158-59</strain>
    </source>
</reference>
<evidence type="ECO:0000256" key="1">
    <source>
        <dbReference type="ARBA" id="ARBA00004606"/>
    </source>
</evidence>
<accession>A0A6C0BBA9</accession>
<dbReference type="GO" id="GO:0016020">
    <property type="term" value="C:membrane"/>
    <property type="evidence" value="ECO:0007669"/>
    <property type="project" value="UniProtKB-SubCell"/>
</dbReference>
<dbReference type="EMBL" id="MN739102">
    <property type="protein sequence ID" value="QHS88778.1"/>
    <property type="molecule type" value="Genomic_DNA"/>
</dbReference>
<proteinExistence type="predicted"/>
<dbReference type="AlphaFoldDB" id="A0A6C0BBA9"/>
<evidence type="ECO:0000256" key="5">
    <source>
        <dbReference type="ARBA" id="ARBA00023180"/>
    </source>
</evidence>
<sequence length="261" mass="31492">MKAAFCFFISYEHILHQEQIWKKWLKYNQDIINIYFHYTDYSKIKSQWIKNFCIPIKFISKTSYFHMVDAYISTLNFATLHDQTNEWFCLLTDACVPIISPEKFRTMFFENYEKTIMSYRKAWWDTKRCKRANLEHLPVHLHLANSPWFVICKKDAVLCIQFSKCKKVSYNLIKTGQVANESMFAIIFKYHRILNNIINENTHITDWSRCGINSPYVFQEATDENINFIKKSIEENKYAIFLRKVNYKFPRDVLEKIIFKK</sequence>
<evidence type="ECO:0000256" key="2">
    <source>
        <dbReference type="ARBA" id="ARBA00022676"/>
    </source>
</evidence>
<keyword evidence="4" id="KW-0472">Membrane</keyword>
<dbReference type="PANTHER" id="PTHR31042:SF150">
    <property type="entry name" value="OS06G0661900 PROTEIN"/>
    <property type="match status" value="1"/>
</dbReference>
<dbReference type="GO" id="GO:0016757">
    <property type="term" value="F:glycosyltransferase activity"/>
    <property type="evidence" value="ECO:0007669"/>
    <property type="project" value="UniProtKB-KW"/>
</dbReference>
<organism evidence="6">
    <name type="scientific">viral metagenome</name>
    <dbReference type="NCBI Taxonomy" id="1070528"/>
    <lineage>
        <taxon>unclassified sequences</taxon>
        <taxon>metagenomes</taxon>
        <taxon>organismal metagenomes</taxon>
    </lineage>
</organism>
<name>A0A6C0BBA9_9ZZZZ</name>
<protein>
    <recommendedName>
        <fullName evidence="7">Glycosyltransferase</fullName>
    </recommendedName>
</protein>
<keyword evidence="3" id="KW-0808">Transferase</keyword>